<dbReference type="Proteomes" id="UP001208017">
    <property type="component" value="Unassembled WGS sequence"/>
</dbReference>
<protein>
    <recommendedName>
        <fullName evidence="1">DUF4872 domain-containing protein</fullName>
    </recommendedName>
</protein>
<evidence type="ECO:0000313" key="3">
    <source>
        <dbReference type="Proteomes" id="UP001208017"/>
    </source>
</evidence>
<keyword evidence="3" id="KW-1185">Reference proteome</keyword>
<feature type="domain" description="DUF4872" evidence="1">
    <location>
        <begin position="186"/>
        <end position="328"/>
    </location>
</feature>
<dbReference type="Pfam" id="PF16169">
    <property type="entry name" value="DUF4872"/>
    <property type="match status" value="1"/>
</dbReference>
<sequence length="344" mass="38685">MSTPRYTFPRLIQFGQPTEPVWLSGVRNKLAADGLMLSSPLLLLLCQGLDFYYRSARSLQAQEGLLAISGKSTMLWANLSATLGFYLEDYRMRNLDHLREEINRNVMMRVSPPMIEMDGVLMLAAGLADEKESVMLIHPEKNEYFKVSYEELGKRGIETSRLPGSEGQTGVRWLMINSPSFAKPVFPPLHQAVRSALEVWAHRTLHMPDLPETFRLTGRQAYAVWAEDLRELATGKAGWQRQVEQVLAMSRADFGPAWGRDLWAAALREAQSLIGTSLEPVIASYERSADMWVEWTARLAAVEQDAPERLAEAADLFDDLASRELEAAGLLTLMLTGEELRETV</sequence>
<dbReference type="InterPro" id="IPR032369">
    <property type="entry name" value="DUF4872"/>
</dbReference>
<dbReference type="RefSeq" id="WP_267153040.1">
    <property type="nucleotide sequence ID" value="NZ_JAPMLT010000013.1"/>
</dbReference>
<evidence type="ECO:0000259" key="1">
    <source>
        <dbReference type="Pfam" id="PF16169"/>
    </source>
</evidence>
<organism evidence="2 3">
    <name type="scientific">Tumebacillus lacus</name>
    <dbReference type="NCBI Taxonomy" id="2995335"/>
    <lineage>
        <taxon>Bacteria</taxon>
        <taxon>Bacillati</taxon>
        <taxon>Bacillota</taxon>
        <taxon>Bacilli</taxon>
        <taxon>Bacillales</taxon>
        <taxon>Alicyclobacillaceae</taxon>
        <taxon>Tumebacillus</taxon>
    </lineage>
</organism>
<evidence type="ECO:0000313" key="2">
    <source>
        <dbReference type="EMBL" id="MCX7571789.1"/>
    </source>
</evidence>
<dbReference type="EMBL" id="JAPMLT010000013">
    <property type="protein sequence ID" value="MCX7571789.1"/>
    <property type="molecule type" value="Genomic_DNA"/>
</dbReference>
<comment type="caution">
    <text evidence="2">The sequence shown here is derived from an EMBL/GenBank/DDBJ whole genome shotgun (WGS) entry which is preliminary data.</text>
</comment>
<proteinExistence type="predicted"/>
<reference evidence="2 3" key="1">
    <citation type="submission" date="2022-11" db="EMBL/GenBank/DDBJ databases">
        <title>Study of microbial diversity in lake waters.</title>
        <authorList>
            <person name="Zhang J."/>
        </authorList>
    </citation>
    <scope>NUCLEOTIDE SEQUENCE [LARGE SCALE GENOMIC DNA]</scope>
    <source>
        <strain evidence="2 3">DT12</strain>
    </source>
</reference>
<accession>A0ABT3XAL2</accession>
<name>A0ABT3XAL2_9BACL</name>
<gene>
    <name evidence="2" type="ORF">OS242_17740</name>
</gene>